<gene>
    <name evidence="2" type="ORF">DQ066_15160</name>
</gene>
<keyword evidence="1" id="KW-0812">Transmembrane</keyword>
<reference evidence="2" key="1">
    <citation type="submission" date="2018-06" db="EMBL/GenBank/DDBJ databases">
        <authorList>
            <person name="Ashton P.M."/>
            <person name="Dallman T."/>
            <person name="Nair S."/>
            <person name="De Pinna E."/>
            <person name="Peters T."/>
            <person name="Grant K."/>
        </authorList>
    </citation>
    <scope>NUCLEOTIDE SEQUENCE</scope>
    <source>
        <strain evidence="2">250711</strain>
    </source>
</reference>
<comment type="caution">
    <text evidence="2">The sequence shown here is derived from an EMBL/GenBank/DDBJ whole genome shotgun (WGS) entry which is preliminary data.</text>
</comment>
<proteinExistence type="predicted"/>
<dbReference type="EMBL" id="AAHKGI010000007">
    <property type="protein sequence ID" value="EBX1172665.1"/>
    <property type="molecule type" value="Genomic_DNA"/>
</dbReference>
<name>A0A3V2Y5J8_SALNE</name>
<evidence type="ECO:0000256" key="1">
    <source>
        <dbReference type="SAM" id="Phobius"/>
    </source>
</evidence>
<keyword evidence="1" id="KW-0472">Membrane</keyword>
<sequence>MSEILKKIPKSGKKYFYAGCITGMVLCFVLINLLFSYDAIKLQRPYMGLFFVQAEIQCMSTIWEGRKNESYKCLGDQYRLAAYNLNRQVIQYNYLTCKSNNDKDPSCYNDVVTNYALMKRLDNVLQTGTDH</sequence>
<accession>A0A3V2Y5J8</accession>
<evidence type="ECO:0000313" key="2">
    <source>
        <dbReference type="EMBL" id="EBX1172665.1"/>
    </source>
</evidence>
<keyword evidence="1" id="KW-1133">Transmembrane helix</keyword>
<organism evidence="2">
    <name type="scientific">Salmonella newport</name>
    <dbReference type="NCBI Taxonomy" id="108619"/>
    <lineage>
        <taxon>Bacteria</taxon>
        <taxon>Pseudomonadati</taxon>
        <taxon>Pseudomonadota</taxon>
        <taxon>Gammaproteobacteria</taxon>
        <taxon>Enterobacterales</taxon>
        <taxon>Enterobacteriaceae</taxon>
        <taxon>Salmonella</taxon>
    </lineage>
</organism>
<dbReference type="AlphaFoldDB" id="A0A3V2Y5J8"/>
<protein>
    <submittedName>
        <fullName evidence="2">Uncharacterized protein</fullName>
    </submittedName>
</protein>
<feature type="transmembrane region" description="Helical" evidence="1">
    <location>
        <begin position="15"/>
        <end position="37"/>
    </location>
</feature>